<dbReference type="InterPro" id="IPR036691">
    <property type="entry name" value="Endo/exonu/phosph_ase_sf"/>
</dbReference>
<feature type="domain" description="Endonuclease/exonuclease/phosphatase" evidence="2">
    <location>
        <begin position="35"/>
        <end position="290"/>
    </location>
</feature>
<evidence type="ECO:0000256" key="1">
    <source>
        <dbReference type="SAM" id="SignalP"/>
    </source>
</evidence>
<feature type="signal peptide" evidence="1">
    <location>
        <begin position="1"/>
        <end position="21"/>
    </location>
</feature>
<feature type="chain" id="PRO_5020726675" evidence="1">
    <location>
        <begin position="22"/>
        <end position="299"/>
    </location>
</feature>
<keyword evidence="1" id="KW-0732">Signal</keyword>
<dbReference type="GO" id="GO:0004519">
    <property type="term" value="F:endonuclease activity"/>
    <property type="evidence" value="ECO:0007669"/>
    <property type="project" value="UniProtKB-KW"/>
</dbReference>
<dbReference type="RefSeq" id="WP_132144029.1">
    <property type="nucleotide sequence ID" value="NZ_SMCS01000004.1"/>
</dbReference>
<dbReference type="OrthoDB" id="395856at2"/>
<evidence type="ECO:0000313" key="4">
    <source>
        <dbReference type="Proteomes" id="UP000295645"/>
    </source>
</evidence>
<keyword evidence="3" id="KW-0269">Exonuclease</keyword>
<proteinExistence type="predicted"/>
<dbReference type="Proteomes" id="UP000295645">
    <property type="component" value="Unassembled WGS sequence"/>
</dbReference>
<reference evidence="3 4" key="1">
    <citation type="submission" date="2019-03" db="EMBL/GenBank/DDBJ databases">
        <title>Above-ground endophytic microbial communities from plants in different locations in the United States.</title>
        <authorList>
            <person name="Frank C."/>
        </authorList>
    </citation>
    <scope>NUCLEOTIDE SEQUENCE [LARGE SCALE GENOMIC DNA]</scope>
    <source>
        <strain evidence="3 4">LP_13_YM</strain>
    </source>
</reference>
<keyword evidence="3" id="KW-0378">Hydrolase</keyword>
<dbReference type="Gene3D" id="3.60.10.10">
    <property type="entry name" value="Endonuclease/exonuclease/phosphatase"/>
    <property type="match status" value="1"/>
</dbReference>
<accession>A0A4R3YNF9</accession>
<keyword evidence="3" id="KW-0255">Endonuclease</keyword>
<dbReference type="PROSITE" id="PS51257">
    <property type="entry name" value="PROKAR_LIPOPROTEIN"/>
    <property type="match status" value="1"/>
</dbReference>
<dbReference type="AlphaFoldDB" id="A0A4R3YNF9"/>
<organism evidence="3 4">
    <name type="scientific">Luteibacter rhizovicinus</name>
    <dbReference type="NCBI Taxonomy" id="242606"/>
    <lineage>
        <taxon>Bacteria</taxon>
        <taxon>Pseudomonadati</taxon>
        <taxon>Pseudomonadota</taxon>
        <taxon>Gammaproteobacteria</taxon>
        <taxon>Lysobacterales</taxon>
        <taxon>Rhodanobacteraceae</taxon>
        <taxon>Luteibacter</taxon>
    </lineage>
</organism>
<keyword evidence="3" id="KW-0540">Nuclease</keyword>
<sequence length="299" mass="32811">MSRFRLTLFCGLAVLVAGCHAPVRTTAPATPLKIVTWNMEHLAEADGTGCRPRTEADYAAMRRYADQMDADVIAFEEVETAKAAARVFTPDKYHVVFSERPDSGRHGACGGSRDGLTIRKQDVGFAIRNGIPFTRHDDVRELGVGNPDLRWGVDITVEGRQPLRLLGVHLKSGCFKGDQGSACPVLLDQVPVLQKWIGEREKEGAAFVILGDWNRRLDLPGDRVWLDLGRSAPGVNLVDATAGHSATCEAKYPDFIDHLVMNRAASTRMVTGSFNEFTYGVPEAEHPSDHCPVSIMLTR</sequence>
<dbReference type="Pfam" id="PF03372">
    <property type="entry name" value="Exo_endo_phos"/>
    <property type="match status" value="1"/>
</dbReference>
<protein>
    <submittedName>
        <fullName evidence="3">Endonuclease/exonuclease/phosphatase family metal-dependent hydrolase</fullName>
    </submittedName>
</protein>
<evidence type="ECO:0000259" key="2">
    <source>
        <dbReference type="Pfam" id="PF03372"/>
    </source>
</evidence>
<dbReference type="InterPro" id="IPR005135">
    <property type="entry name" value="Endo/exonuclease/phosphatase"/>
</dbReference>
<dbReference type="SUPFAM" id="SSF56219">
    <property type="entry name" value="DNase I-like"/>
    <property type="match status" value="1"/>
</dbReference>
<gene>
    <name evidence="3" type="ORF">EC912_10475</name>
</gene>
<keyword evidence="4" id="KW-1185">Reference proteome</keyword>
<evidence type="ECO:0000313" key="3">
    <source>
        <dbReference type="EMBL" id="TCV93880.1"/>
    </source>
</evidence>
<comment type="caution">
    <text evidence="3">The sequence shown here is derived from an EMBL/GenBank/DDBJ whole genome shotgun (WGS) entry which is preliminary data.</text>
</comment>
<dbReference type="EMBL" id="SMCS01000004">
    <property type="protein sequence ID" value="TCV93880.1"/>
    <property type="molecule type" value="Genomic_DNA"/>
</dbReference>
<name>A0A4R3YNF9_9GAMM</name>
<dbReference type="GO" id="GO:0004527">
    <property type="term" value="F:exonuclease activity"/>
    <property type="evidence" value="ECO:0007669"/>
    <property type="project" value="UniProtKB-KW"/>
</dbReference>